<evidence type="ECO:0000256" key="2">
    <source>
        <dbReference type="ARBA" id="ARBA00022656"/>
    </source>
</evidence>
<dbReference type="Proteomes" id="UP000886998">
    <property type="component" value="Unassembled WGS sequence"/>
</dbReference>
<proteinExistence type="predicted"/>
<comment type="caution">
    <text evidence="6">The sequence shown here is derived from an EMBL/GenBank/DDBJ whole genome shotgun (WGS) entry which is preliminary data.</text>
</comment>
<feature type="domain" description="WAP" evidence="5">
    <location>
        <begin position="20"/>
        <end position="71"/>
    </location>
</feature>
<organism evidence="6 7">
    <name type="scientific">Trichonephila inaurata madagascariensis</name>
    <dbReference type="NCBI Taxonomy" id="2747483"/>
    <lineage>
        <taxon>Eukaryota</taxon>
        <taxon>Metazoa</taxon>
        <taxon>Ecdysozoa</taxon>
        <taxon>Arthropoda</taxon>
        <taxon>Chelicerata</taxon>
        <taxon>Arachnida</taxon>
        <taxon>Araneae</taxon>
        <taxon>Araneomorphae</taxon>
        <taxon>Entelegynae</taxon>
        <taxon>Araneoidea</taxon>
        <taxon>Nephilidae</taxon>
        <taxon>Trichonephila</taxon>
        <taxon>Trichonephila inaurata</taxon>
    </lineage>
</organism>
<dbReference type="OrthoDB" id="6429482at2759"/>
<evidence type="ECO:0000259" key="5">
    <source>
        <dbReference type="PROSITE" id="PS51390"/>
    </source>
</evidence>
<sequence>MNKLWYTLLLAFFFIHKISSSSKYKGKEVCPPNYFIACPFGRTVECCSSSDCPSDKVCCLFACSVSCMKPKEGSSTEIDVDEEECEKLKDGDKLP</sequence>
<dbReference type="PROSITE" id="PS51390">
    <property type="entry name" value="WAP"/>
    <property type="match status" value="1"/>
</dbReference>
<evidence type="ECO:0000313" key="6">
    <source>
        <dbReference type="EMBL" id="GFY42177.1"/>
    </source>
</evidence>
<feature type="signal peptide" evidence="4">
    <location>
        <begin position="1"/>
        <end position="20"/>
    </location>
</feature>
<dbReference type="InterPro" id="IPR036645">
    <property type="entry name" value="Elafin-like_sf"/>
</dbReference>
<comment type="function">
    <text evidence="1">Has antibacterial activity.</text>
</comment>
<evidence type="ECO:0000256" key="3">
    <source>
        <dbReference type="ARBA" id="ARBA00022729"/>
    </source>
</evidence>
<accession>A0A8X6WX25</accession>
<keyword evidence="7" id="KW-1185">Reference proteome</keyword>
<dbReference type="EMBL" id="BMAV01002935">
    <property type="protein sequence ID" value="GFY42177.1"/>
    <property type="molecule type" value="Genomic_DNA"/>
</dbReference>
<dbReference type="InterPro" id="IPR008197">
    <property type="entry name" value="WAP_dom"/>
</dbReference>
<evidence type="ECO:0000256" key="1">
    <source>
        <dbReference type="ARBA" id="ARBA00002878"/>
    </source>
</evidence>
<dbReference type="GO" id="GO:0005576">
    <property type="term" value="C:extracellular region"/>
    <property type="evidence" value="ECO:0007669"/>
    <property type="project" value="InterPro"/>
</dbReference>
<reference evidence="6" key="1">
    <citation type="submission" date="2020-08" db="EMBL/GenBank/DDBJ databases">
        <title>Multicomponent nature underlies the extraordinary mechanical properties of spider dragline silk.</title>
        <authorList>
            <person name="Kono N."/>
            <person name="Nakamura H."/>
            <person name="Mori M."/>
            <person name="Yoshida Y."/>
            <person name="Ohtoshi R."/>
            <person name="Malay A.D."/>
            <person name="Moran D.A.P."/>
            <person name="Tomita M."/>
            <person name="Numata K."/>
            <person name="Arakawa K."/>
        </authorList>
    </citation>
    <scope>NUCLEOTIDE SEQUENCE</scope>
</reference>
<evidence type="ECO:0000313" key="7">
    <source>
        <dbReference type="Proteomes" id="UP000886998"/>
    </source>
</evidence>
<keyword evidence="3 4" id="KW-0732">Signal</keyword>
<gene>
    <name evidence="6" type="ORF">TNIN_499391</name>
</gene>
<keyword evidence="2" id="KW-0800">Toxin</keyword>
<dbReference type="GO" id="GO:0030414">
    <property type="term" value="F:peptidase inhibitor activity"/>
    <property type="evidence" value="ECO:0007669"/>
    <property type="project" value="InterPro"/>
</dbReference>
<dbReference type="GO" id="GO:0090729">
    <property type="term" value="F:toxin activity"/>
    <property type="evidence" value="ECO:0007669"/>
    <property type="project" value="UniProtKB-KW"/>
</dbReference>
<dbReference type="SUPFAM" id="SSF57256">
    <property type="entry name" value="Elafin-like"/>
    <property type="match status" value="1"/>
</dbReference>
<feature type="chain" id="PRO_5036453715" description="WAP domain-containing protein" evidence="4">
    <location>
        <begin position="21"/>
        <end position="95"/>
    </location>
</feature>
<protein>
    <recommendedName>
        <fullName evidence="5">WAP domain-containing protein</fullName>
    </recommendedName>
</protein>
<dbReference type="AlphaFoldDB" id="A0A8X6WX25"/>
<name>A0A8X6WX25_9ARAC</name>
<dbReference type="Pfam" id="PF00095">
    <property type="entry name" value="WAP"/>
    <property type="match status" value="1"/>
</dbReference>
<evidence type="ECO:0000256" key="4">
    <source>
        <dbReference type="SAM" id="SignalP"/>
    </source>
</evidence>